<accession>A0A8E2JVS8</accession>
<feature type="compositionally biased region" description="Polar residues" evidence="1">
    <location>
        <begin position="157"/>
        <end position="167"/>
    </location>
</feature>
<evidence type="ECO:0000259" key="2">
    <source>
        <dbReference type="Pfam" id="PF10419"/>
    </source>
</evidence>
<keyword evidence="4" id="KW-1185">Reference proteome</keyword>
<dbReference type="EMBL" id="KV749029">
    <property type="protein sequence ID" value="OCL11525.1"/>
    <property type="molecule type" value="Genomic_DNA"/>
</dbReference>
<dbReference type="InterPro" id="IPR019481">
    <property type="entry name" value="TFIIIC_triple_barrel"/>
</dbReference>
<evidence type="ECO:0000313" key="3">
    <source>
        <dbReference type="EMBL" id="OCL11525.1"/>
    </source>
</evidence>
<gene>
    <name evidence="3" type="ORF">AOQ84DRAFT_352996</name>
</gene>
<sequence length="367" mass="39583">MDDPEEDEWEYEYDENETEHFYITLDLSNATPASKPRKVDMPSLTPAATDAATQTRHSTGDLHSGGDDSADAPSHSNPDLARSNGMDAIQILDLHTRNPLIHYQGQLLSCHWASTIGSDLLFANAPQDRVSYPEPLRALPSFDLLGISSTKLIATTTQLRPRYSSPSTDEKRDGSGPAQAITVDDDTLEDDTVNIPSAHDAPKAQKNQANFLSRLNAAKARRGEKDRAPAGAFKKSIVLDETDEDNVQSSGGGAAVGIQQNTPATYEIPARSQVRQDDGIYTRPRANGDENRGTYSSTDNNASIDHGDGVFTLPSAPAHQVEAEMEIGEPPNGHTHSVYDGRAPVVQSHSAEDGDVLMRESNGQPSG</sequence>
<feature type="region of interest" description="Disordered" evidence="1">
    <location>
        <begin position="157"/>
        <end position="208"/>
    </location>
</feature>
<dbReference type="Pfam" id="PF10419">
    <property type="entry name" value="TFIIIC_sub6"/>
    <property type="match status" value="1"/>
</dbReference>
<evidence type="ECO:0000256" key="1">
    <source>
        <dbReference type="SAM" id="MobiDB-lite"/>
    </source>
</evidence>
<name>A0A8E2JVS8_9PEZI</name>
<feature type="compositionally biased region" description="Polar residues" evidence="1">
    <location>
        <begin position="293"/>
        <end position="303"/>
    </location>
</feature>
<dbReference type="OrthoDB" id="1877767at2759"/>
<protein>
    <recommendedName>
        <fullName evidence="2">Transcription factor TFIIIC triple barrel domain-containing protein</fullName>
    </recommendedName>
</protein>
<dbReference type="Gene3D" id="2.60.40.4370">
    <property type="match status" value="1"/>
</dbReference>
<feature type="region of interest" description="Disordered" evidence="1">
    <location>
        <begin position="243"/>
        <end position="313"/>
    </location>
</feature>
<feature type="compositionally biased region" description="Acidic residues" evidence="1">
    <location>
        <begin position="183"/>
        <end position="192"/>
    </location>
</feature>
<feature type="domain" description="Transcription factor TFIIIC triple barrel" evidence="2">
    <location>
        <begin position="16"/>
        <end position="159"/>
    </location>
</feature>
<feature type="region of interest" description="Disordered" evidence="1">
    <location>
        <begin position="327"/>
        <end position="367"/>
    </location>
</feature>
<proteinExistence type="predicted"/>
<dbReference type="Proteomes" id="UP000250140">
    <property type="component" value="Unassembled WGS sequence"/>
</dbReference>
<evidence type="ECO:0000313" key="4">
    <source>
        <dbReference type="Proteomes" id="UP000250140"/>
    </source>
</evidence>
<feature type="region of interest" description="Disordered" evidence="1">
    <location>
        <begin position="31"/>
        <end position="82"/>
    </location>
</feature>
<dbReference type="AlphaFoldDB" id="A0A8E2JVS8"/>
<organism evidence="3 4">
    <name type="scientific">Glonium stellatum</name>
    <dbReference type="NCBI Taxonomy" id="574774"/>
    <lineage>
        <taxon>Eukaryota</taxon>
        <taxon>Fungi</taxon>
        <taxon>Dikarya</taxon>
        <taxon>Ascomycota</taxon>
        <taxon>Pezizomycotina</taxon>
        <taxon>Dothideomycetes</taxon>
        <taxon>Pleosporomycetidae</taxon>
        <taxon>Gloniales</taxon>
        <taxon>Gloniaceae</taxon>
        <taxon>Glonium</taxon>
    </lineage>
</organism>
<feature type="compositionally biased region" description="Basic and acidic residues" evidence="1">
    <location>
        <begin position="274"/>
        <end position="292"/>
    </location>
</feature>
<reference evidence="3 4" key="1">
    <citation type="journal article" date="2016" name="Nat. Commun.">
        <title>Ectomycorrhizal ecology is imprinted in the genome of the dominant symbiotic fungus Cenococcum geophilum.</title>
        <authorList>
            <consortium name="DOE Joint Genome Institute"/>
            <person name="Peter M."/>
            <person name="Kohler A."/>
            <person name="Ohm R.A."/>
            <person name="Kuo A."/>
            <person name="Krutzmann J."/>
            <person name="Morin E."/>
            <person name="Arend M."/>
            <person name="Barry K.W."/>
            <person name="Binder M."/>
            <person name="Choi C."/>
            <person name="Clum A."/>
            <person name="Copeland A."/>
            <person name="Grisel N."/>
            <person name="Haridas S."/>
            <person name="Kipfer T."/>
            <person name="LaButti K."/>
            <person name="Lindquist E."/>
            <person name="Lipzen A."/>
            <person name="Maire R."/>
            <person name="Meier B."/>
            <person name="Mihaltcheva S."/>
            <person name="Molinier V."/>
            <person name="Murat C."/>
            <person name="Poggeler S."/>
            <person name="Quandt C.A."/>
            <person name="Sperisen C."/>
            <person name="Tritt A."/>
            <person name="Tisserant E."/>
            <person name="Crous P.W."/>
            <person name="Henrissat B."/>
            <person name="Nehls U."/>
            <person name="Egli S."/>
            <person name="Spatafora J.W."/>
            <person name="Grigoriev I.V."/>
            <person name="Martin F.M."/>
        </authorList>
    </citation>
    <scope>NUCLEOTIDE SEQUENCE [LARGE SCALE GENOMIC DNA]</scope>
    <source>
        <strain evidence="3 4">CBS 207.34</strain>
    </source>
</reference>